<gene>
    <name evidence="1" type="ORF">VJ786_13190</name>
</gene>
<evidence type="ECO:0000313" key="1">
    <source>
        <dbReference type="EMBL" id="MEI5985853.1"/>
    </source>
</evidence>
<dbReference type="Pfam" id="PF21813">
    <property type="entry name" value="DUF6882"/>
    <property type="match status" value="1"/>
</dbReference>
<dbReference type="RefSeq" id="WP_336557863.1">
    <property type="nucleotide sequence ID" value="NZ_JAYLLN010000036.1"/>
</dbReference>
<accession>A0ABU8I8M0</accession>
<proteinExistence type="predicted"/>
<name>A0ABU8I8M0_9SPHI</name>
<evidence type="ECO:0000313" key="2">
    <source>
        <dbReference type="Proteomes" id="UP001363035"/>
    </source>
</evidence>
<organism evidence="1 2">
    <name type="scientific">Sphingobacterium tenebrionis</name>
    <dbReference type="NCBI Taxonomy" id="3111775"/>
    <lineage>
        <taxon>Bacteria</taxon>
        <taxon>Pseudomonadati</taxon>
        <taxon>Bacteroidota</taxon>
        <taxon>Sphingobacteriia</taxon>
        <taxon>Sphingobacteriales</taxon>
        <taxon>Sphingobacteriaceae</taxon>
        <taxon>Sphingobacterium</taxon>
    </lineage>
</organism>
<protein>
    <submittedName>
        <fullName evidence="1">Uncharacterized protein</fullName>
    </submittedName>
</protein>
<comment type="caution">
    <text evidence="1">The sequence shown here is derived from an EMBL/GenBank/DDBJ whole genome shotgun (WGS) entry which is preliminary data.</text>
</comment>
<dbReference type="EMBL" id="JAYLLN010000036">
    <property type="protein sequence ID" value="MEI5985853.1"/>
    <property type="molecule type" value="Genomic_DNA"/>
</dbReference>
<dbReference type="InterPro" id="IPR049249">
    <property type="entry name" value="DUF6882"/>
</dbReference>
<reference evidence="1 2" key="1">
    <citation type="submission" date="2024-01" db="EMBL/GenBank/DDBJ databases">
        <title>Sphingobacterium tenebrionis sp. nov., a novel endophyte isolated from tenebrio molitor intestines.</title>
        <authorList>
            <person name="Zhang C."/>
        </authorList>
    </citation>
    <scope>NUCLEOTIDE SEQUENCE [LARGE SCALE GENOMIC DNA]</scope>
    <source>
        <strain evidence="1 2">PU5-4</strain>
    </source>
</reference>
<sequence>MENISGENQAAQNIAFNDAFQVLHGKAHEFVTDKQEELLLNFGLEDYSDYALDESQNSIQFFHADGSPSLSFQYLLIGTWNRSENTWTWAWEGDHLIQEDLEVIFNYGEFYGFEALTSRKWQATEKHAWAVGAVSAYLRGANGIFKLPFVDVDKFILLQKIQ</sequence>
<keyword evidence="2" id="KW-1185">Reference proteome</keyword>
<dbReference type="Proteomes" id="UP001363035">
    <property type="component" value="Unassembled WGS sequence"/>
</dbReference>